<dbReference type="EMBL" id="WCIF01000046">
    <property type="protein sequence ID" value="KAB5431808.1"/>
    <property type="molecule type" value="Genomic_DNA"/>
</dbReference>
<reference evidence="1 4" key="2">
    <citation type="submission" date="2019-10" db="EMBL/GenBank/DDBJ databases">
        <title>Genome Sequence and Assembly of iSURF_14.</title>
        <authorList>
            <person name="Wucher B.R."/>
            <person name="Ruoff K.L."/>
            <person name="Price C.E."/>
            <person name="Valls R.R."/>
            <person name="O'Toole G.A."/>
        </authorList>
    </citation>
    <scope>NUCLEOTIDE SEQUENCE [LARGE SCALE GENOMIC DNA]</scope>
    <source>
        <strain evidence="1 4">ANK132K_3B</strain>
    </source>
</reference>
<name>A0A3E5FE30_PHOVU</name>
<dbReference type="AlphaFoldDB" id="A0A3E5FE30"/>
<reference evidence="2 3" key="1">
    <citation type="submission" date="2018-08" db="EMBL/GenBank/DDBJ databases">
        <title>A genome reference for cultivated species of the human gut microbiota.</title>
        <authorList>
            <person name="Zou Y."/>
            <person name="Xue W."/>
            <person name="Luo G."/>
        </authorList>
    </citation>
    <scope>NUCLEOTIDE SEQUENCE [LARGE SCALE GENOMIC DNA]</scope>
    <source>
        <strain evidence="2 3">AF14-8</strain>
    </source>
</reference>
<evidence type="ECO:0000313" key="3">
    <source>
        <dbReference type="Proteomes" id="UP000285379"/>
    </source>
</evidence>
<dbReference type="Proteomes" id="UP000462885">
    <property type="component" value="Unassembled WGS sequence"/>
</dbReference>
<comment type="caution">
    <text evidence="2">The sequence shown here is derived from an EMBL/GenBank/DDBJ whole genome shotgun (WGS) entry which is preliminary data.</text>
</comment>
<dbReference type="EMBL" id="QRYT01000043">
    <property type="protein sequence ID" value="RGV05872.1"/>
    <property type="molecule type" value="Genomic_DNA"/>
</dbReference>
<evidence type="ECO:0000313" key="1">
    <source>
        <dbReference type="EMBL" id="KAB5431808.1"/>
    </source>
</evidence>
<dbReference type="Proteomes" id="UP000285379">
    <property type="component" value="Unassembled WGS sequence"/>
</dbReference>
<gene>
    <name evidence="2" type="ORF">DWW27_16210</name>
    <name evidence="1" type="ORF">F9Z94_21535</name>
</gene>
<sequence length="112" mass="12746">MLIRFIFRVNHIFTAIQHVAVAQNWHIPGSNATEKNTTDLKAIPPRRGTTPWWILRSSGMSNRFLQKEIKRIRGISTPAESAHTINTRIELTVQNKEGAERLEMKAIGSSVR</sequence>
<evidence type="ECO:0000313" key="2">
    <source>
        <dbReference type="EMBL" id="RGV05872.1"/>
    </source>
</evidence>
<evidence type="ECO:0000313" key="4">
    <source>
        <dbReference type="Proteomes" id="UP000462885"/>
    </source>
</evidence>
<proteinExistence type="predicted"/>
<accession>A0A3E5FE30</accession>
<organism evidence="2 3">
    <name type="scientific">Phocaeicola vulgatus</name>
    <name type="common">Bacteroides vulgatus</name>
    <dbReference type="NCBI Taxonomy" id="821"/>
    <lineage>
        <taxon>Bacteria</taxon>
        <taxon>Pseudomonadati</taxon>
        <taxon>Bacteroidota</taxon>
        <taxon>Bacteroidia</taxon>
        <taxon>Bacteroidales</taxon>
        <taxon>Bacteroidaceae</taxon>
        <taxon>Phocaeicola</taxon>
    </lineage>
</organism>
<protein>
    <submittedName>
        <fullName evidence="2">Uncharacterized protein</fullName>
    </submittedName>
</protein>